<feature type="region of interest" description="Disordered" evidence="2">
    <location>
        <begin position="90"/>
        <end position="124"/>
    </location>
</feature>
<comment type="caution">
    <text evidence="3">The sequence shown here is derived from an EMBL/GenBank/DDBJ whole genome shotgun (WGS) entry which is preliminary data.</text>
</comment>
<reference evidence="3 4" key="1">
    <citation type="journal article" date="2016" name="Nat. Commun.">
        <title>Thousands of microbial genomes shed light on interconnected biogeochemical processes in an aquifer system.</title>
        <authorList>
            <person name="Anantharaman K."/>
            <person name="Brown C.T."/>
            <person name="Hug L.A."/>
            <person name="Sharon I."/>
            <person name="Castelle C.J."/>
            <person name="Probst A.J."/>
            <person name="Thomas B.C."/>
            <person name="Singh A."/>
            <person name="Wilkins M.J."/>
            <person name="Karaoz U."/>
            <person name="Brodie E.L."/>
            <person name="Williams K.H."/>
            <person name="Hubbard S.S."/>
            <person name="Banfield J.F."/>
        </authorList>
    </citation>
    <scope>NUCLEOTIDE SEQUENCE [LARGE SCALE GENOMIC DNA]</scope>
</reference>
<dbReference type="InterPro" id="IPR036165">
    <property type="entry name" value="YefM-like_sf"/>
</dbReference>
<dbReference type="AlphaFoldDB" id="A0A1G2BYJ2"/>
<dbReference type="Proteomes" id="UP000177626">
    <property type="component" value="Unassembled WGS sequence"/>
</dbReference>
<evidence type="ECO:0000313" key="4">
    <source>
        <dbReference type="Proteomes" id="UP000177626"/>
    </source>
</evidence>
<proteinExistence type="inferred from homology"/>
<evidence type="ECO:0008006" key="5">
    <source>
        <dbReference type="Google" id="ProtNLM"/>
    </source>
</evidence>
<gene>
    <name evidence="3" type="ORF">A2406_01725</name>
</gene>
<protein>
    <recommendedName>
        <fullName evidence="5">Antitoxin</fullName>
    </recommendedName>
</protein>
<organism evidence="3 4">
    <name type="scientific">Candidatus Komeilibacteria bacterium RIFOXYC1_FULL_37_11</name>
    <dbReference type="NCBI Taxonomy" id="1798555"/>
    <lineage>
        <taxon>Bacteria</taxon>
        <taxon>Candidatus Komeiliibacteriota</taxon>
    </lineage>
</organism>
<dbReference type="SUPFAM" id="SSF143120">
    <property type="entry name" value="YefM-like"/>
    <property type="match status" value="1"/>
</dbReference>
<accession>A0A1G2BYJ2</accession>
<dbReference type="EMBL" id="MHKQ01000011">
    <property type="protein sequence ID" value="OGY94178.1"/>
    <property type="molecule type" value="Genomic_DNA"/>
</dbReference>
<evidence type="ECO:0000313" key="3">
    <source>
        <dbReference type="EMBL" id="OGY94178.1"/>
    </source>
</evidence>
<sequence>MPNYKQMERVLDLAAKTGDKVIVLSDHHDPYVLMTIKEYEALLHGPSSVKNLSEDELLSKINRDIAIWKASQESLSDYSLEDFKVDSIRKDEKKPEISKKNADKPIVDKSVNPEEDRYYIEPVD</sequence>
<comment type="similarity">
    <text evidence="1">Belongs to the phD/YefM antitoxin family.</text>
</comment>
<evidence type="ECO:0000256" key="1">
    <source>
        <dbReference type="ARBA" id="ARBA00009981"/>
    </source>
</evidence>
<name>A0A1G2BYJ2_9BACT</name>
<evidence type="ECO:0000256" key="2">
    <source>
        <dbReference type="SAM" id="MobiDB-lite"/>
    </source>
</evidence>